<name>A0A3M8HIH8_9BACI</name>
<dbReference type="PANTHER" id="PTHR23291">
    <property type="entry name" value="BAX INHIBITOR-RELATED"/>
    <property type="match status" value="1"/>
</dbReference>
<evidence type="ECO:0000313" key="7">
    <source>
        <dbReference type="EMBL" id="RND01791.1"/>
    </source>
</evidence>
<reference evidence="7 8" key="1">
    <citation type="journal article" date="2014" name="Int. J. Syst. Evol. Microbiol.">
        <title>Lysinibacillus halotolerans sp. nov., isolated from saline-alkaline soil.</title>
        <authorList>
            <person name="Kong D."/>
            <person name="Wang Y."/>
            <person name="Zhao B."/>
            <person name="Li Y."/>
            <person name="Song J."/>
            <person name="Zhai Y."/>
            <person name="Zhang C."/>
            <person name="Wang H."/>
            <person name="Chen X."/>
            <person name="Zhao B."/>
            <person name="Ruan Z."/>
        </authorList>
    </citation>
    <scope>NUCLEOTIDE SEQUENCE [LARGE SCALE GENOMIC DNA]</scope>
    <source>
        <strain evidence="7 8">MCCC 1A12703</strain>
    </source>
</reference>
<keyword evidence="8" id="KW-1185">Reference proteome</keyword>
<feature type="transmembrane region" description="Helical" evidence="6">
    <location>
        <begin position="119"/>
        <end position="139"/>
    </location>
</feature>
<proteinExistence type="inferred from homology"/>
<dbReference type="GO" id="GO:0005886">
    <property type="term" value="C:plasma membrane"/>
    <property type="evidence" value="ECO:0007669"/>
    <property type="project" value="TreeGrafter"/>
</dbReference>
<evidence type="ECO:0000256" key="1">
    <source>
        <dbReference type="ARBA" id="ARBA00004141"/>
    </source>
</evidence>
<keyword evidence="4 6" id="KW-1133">Transmembrane helix</keyword>
<dbReference type="Proteomes" id="UP000279909">
    <property type="component" value="Unassembled WGS sequence"/>
</dbReference>
<evidence type="ECO:0000256" key="3">
    <source>
        <dbReference type="ARBA" id="ARBA00022692"/>
    </source>
</evidence>
<evidence type="ECO:0000256" key="2">
    <source>
        <dbReference type="ARBA" id="ARBA00010350"/>
    </source>
</evidence>
<keyword evidence="3 6" id="KW-0812">Transmembrane</keyword>
<evidence type="ECO:0000256" key="4">
    <source>
        <dbReference type="ARBA" id="ARBA00022989"/>
    </source>
</evidence>
<evidence type="ECO:0000256" key="6">
    <source>
        <dbReference type="RuleBase" id="RU004379"/>
    </source>
</evidence>
<evidence type="ECO:0000313" key="8">
    <source>
        <dbReference type="Proteomes" id="UP000279909"/>
    </source>
</evidence>
<dbReference type="AlphaFoldDB" id="A0A3M8HIH8"/>
<feature type="transmembrane region" description="Helical" evidence="6">
    <location>
        <begin position="35"/>
        <end position="53"/>
    </location>
</feature>
<feature type="transmembrane region" description="Helical" evidence="6">
    <location>
        <begin position="12"/>
        <end position="29"/>
    </location>
</feature>
<feature type="transmembrane region" description="Helical" evidence="6">
    <location>
        <begin position="62"/>
        <end position="82"/>
    </location>
</feature>
<dbReference type="PANTHER" id="PTHR23291:SF50">
    <property type="entry name" value="PROTEIN LIFEGUARD 4"/>
    <property type="match status" value="1"/>
</dbReference>
<dbReference type="Pfam" id="PF01027">
    <property type="entry name" value="Bax1-I"/>
    <property type="match status" value="1"/>
</dbReference>
<dbReference type="OrthoDB" id="9793828at2"/>
<feature type="transmembrane region" description="Helical" evidence="6">
    <location>
        <begin position="145"/>
        <end position="163"/>
    </location>
</feature>
<protein>
    <submittedName>
        <fullName evidence="7">BAX inhibitor (BI)-1/YccA family protein</fullName>
    </submittedName>
</protein>
<keyword evidence="5 6" id="KW-0472">Membrane</keyword>
<sequence length="208" mass="23595">MKNTNILRKVLKHFAIMWLLTGVGFFVGSVLPPTVLLPVSIITILLLIIAIFVRNIRMMNTILYCIPFLVGITFFWSTQFYIDQLGIETVLITLIGTIVIFAILGFVGSVTKSDLSGWGGYLFGILLVAILVSIVFFFFTPSNFILLLLAAVIILIFVLYTIYDFNRIAKGHVSEEDVVSSALDLYLDFINLFLNILELIWRIREEFK</sequence>
<comment type="subcellular location">
    <subcellularLocation>
        <location evidence="1">Membrane</location>
        <topology evidence="1">Multi-pass membrane protein</topology>
    </subcellularLocation>
</comment>
<comment type="similarity">
    <text evidence="2 6">Belongs to the BI1 family.</text>
</comment>
<accession>A0A3M8HIH8</accession>
<dbReference type="RefSeq" id="WP_122970438.1">
    <property type="nucleotide sequence ID" value="NZ_RHLQ01000001.1"/>
</dbReference>
<dbReference type="EMBL" id="RHLQ01000001">
    <property type="protein sequence ID" value="RND01791.1"/>
    <property type="molecule type" value="Genomic_DNA"/>
</dbReference>
<evidence type="ECO:0000256" key="5">
    <source>
        <dbReference type="ARBA" id="ARBA00023136"/>
    </source>
</evidence>
<gene>
    <name evidence="7" type="ORF">EC501_01075</name>
</gene>
<organism evidence="7 8">
    <name type="scientific">Lysinibacillus halotolerans</name>
    <dbReference type="NCBI Taxonomy" id="1368476"/>
    <lineage>
        <taxon>Bacteria</taxon>
        <taxon>Bacillati</taxon>
        <taxon>Bacillota</taxon>
        <taxon>Bacilli</taxon>
        <taxon>Bacillales</taxon>
        <taxon>Bacillaceae</taxon>
        <taxon>Lysinibacillus</taxon>
    </lineage>
</organism>
<comment type="caution">
    <text evidence="7">The sequence shown here is derived from an EMBL/GenBank/DDBJ whole genome shotgun (WGS) entry which is preliminary data.</text>
</comment>
<dbReference type="InterPro" id="IPR006214">
    <property type="entry name" value="Bax_inhibitor_1-related"/>
</dbReference>
<feature type="transmembrane region" description="Helical" evidence="6">
    <location>
        <begin position="88"/>
        <end position="107"/>
    </location>
</feature>